<dbReference type="AlphaFoldDB" id="A0A6C0HV01"/>
<name>A0A6C0HV01_9ZZZZ</name>
<feature type="domain" description="C2H2-type" evidence="2">
    <location>
        <begin position="4"/>
        <end position="27"/>
    </location>
</feature>
<accession>A0A6C0HV01</accession>
<dbReference type="InterPro" id="IPR018306">
    <property type="entry name" value="Phage_T5_Orf172_DNA-bd"/>
</dbReference>
<evidence type="ECO:0000313" key="3">
    <source>
        <dbReference type="EMBL" id="QHT84389.1"/>
    </source>
</evidence>
<keyword evidence="1" id="KW-0175">Coiled coil</keyword>
<dbReference type="Gene3D" id="3.30.160.60">
    <property type="entry name" value="Classic Zinc Finger"/>
    <property type="match status" value="1"/>
</dbReference>
<evidence type="ECO:0000256" key="1">
    <source>
        <dbReference type="SAM" id="Coils"/>
    </source>
</evidence>
<dbReference type="InterPro" id="IPR035901">
    <property type="entry name" value="GIY-YIG_endonuc_sf"/>
</dbReference>
<dbReference type="PROSITE" id="PS00028">
    <property type="entry name" value="ZINC_FINGER_C2H2_1"/>
    <property type="match status" value="1"/>
</dbReference>
<feature type="coiled-coil region" evidence="1">
    <location>
        <begin position="140"/>
        <end position="175"/>
    </location>
</feature>
<dbReference type="SUPFAM" id="SSF82771">
    <property type="entry name" value="GIY-YIG endonuclease"/>
    <property type="match status" value="1"/>
</dbReference>
<protein>
    <recommendedName>
        <fullName evidence="2">C2H2-type domain-containing protein</fullName>
    </recommendedName>
</protein>
<dbReference type="EMBL" id="MN740017">
    <property type="protein sequence ID" value="QHT84389.1"/>
    <property type="molecule type" value="Genomic_DNA"/>
</dbReference>
<evidence type="ECO:0000259" key="2">
    <source>
        <dbReference type="PROSITE" id="PS50157"/>
    </source>
</evidence>
<proteinExistence type="predicted"/>
<dbReference type="PROSITE" id="PS50157">
    <property type="entry name" value="ZINC_FINGER_C2H2_2"/>
    <property type="match status" value="1"/>
</dbReference>
<sequence length="280" mass="33503">MSNFKCQKCNFEFNTKSGLWKHNNNKHIIKNIIENKCKYCNKILSDRFSRWKHETKTCKKNPDLIKNKPNLNNISFNKDKIEFKDRHNIIKKLDDIENKMNQNHPINEQLINMIVNKDKIIEELSSESNNKINTENNESISDIETDQNKLQNDIIKKQEKQIKILKNLVVKKQKRNEYEDENVIYILTTPENKKNRIYIIGKANNLKNRLSTYNKTVEHEVIYYKSCYNKDDMSIIENMVLAKLKQYREIANRDRFILPIDKNISFFKEIIDNSINFINI</sequence>
<dbReference type="SMART" id="SM00355">
    <property type="entry name" value="ZnF_C2H2"/>
    <property type="match status" value="2"/>
</dbReference>
<dbReference type="Pfam" id="PF10544">
    <property type="entry name" value="T5orf172"/>
    <property type="match status" value="1"/>
</dbReference>
<dbReference type="InterPro" id="IPR013087">
    <property type="entry name" value="Znf_C2H2_type"/>
</dbReference>
<organism evidence="3">
    <name type="scientific">viral metagenome</name>
    <dbReference type="NCBI Taxonomy" id="1070528"/>
    <lineage>
        <taxon>unclassified sequences</taxon>
        <taxon>metagenomes</taxon>
        <taxon>organismal metagenomes</taxon>
    </lineage>
</organism>
<reference evidence="3" key="1">
    <citation type="journal article" date="2020" name="Nature">
        <title>Giant virus diversity and host interactions through global metagenomics.</title>
        <authorList>
            <person name="Schulz F."/>
            <person name="Roux S."/>
            <person name="Paez-Espino D."/>
            <person name="Jungbluth S."/>
            <person name="Walsh D.A."/>
            <person name="Denef V.J."/>
            <person name="McMahon K.D."/>
            <person name="Konstantinidis K.T."/>
            <person name="Eloe-Fadrosh E.A."/>
            <person name="Kyrpides N.C."/>
            <person name="Woyke T."/>
        </authorList>
    </citation>
    <scope>NUCLEOTIDE SEQUENCE</scope>
    <source>
        <strain evidence="3">GVMAG-M-3300023184-177</strain>
    </source>
</reference>